<sequence length="180" mass="16907">MAGPLGHVAARTAAGSALIAPGTEARAAPAAGALDSGREEPSTRSGTKSVAAGGLTGRAEPVTRAVPEPAGGALAGLAETGAEALTEPVPRPTVARPLAAIGGPAGGSGGGGGVEEEPAGAHRAPGAGGGGGAYASWPSPSGGLAPSPSGVACRSSMNPPDRAPTVRTSDAVPTVPYPRS</sequence>
<name>A0ABQ3Z170_9ACTN</name>
<feature type="region of interest" description="Disordered" evidence="1">
    <location>
        <begin position="17"/>
        <end position="180"/>
    </location>
</feature>
<reference evidence="2 3" key="1">
    <citation type="submission" date="2021-01" db="EMBL/GenBank/DDBJ databases">
        <title>Whole genome shotgun sequence of Actinoplanes durhamensis NBRC 14914.</title>
        <authorList>
            <person name="Komaki H."/>
            <person name="Tamura T."/>
        </authorList>
    </citation>
    <scope>NUCLEOTIDE SEQUENCE [LARGE SCALE GENOMIC DNA]</scope>
    <source>
        <strain evidence="2 3">NBRC 14914</strain>
    </source>
</reference>
<feature type="compositionally biased region" description="Low complexity" evidence="1">
    <location>
        <begin position="67"/>
        <end position="88"/>
    </location>
</feature>
<organism evidence="2 3">
    <name type="scientific">Paractinoplanes durhamensis</name>
    <dbReference type="NCBI Taxonomy" id="113563"/>
    <lineage>
        <taxon>Bacteria</taxon>
        <taxon>Bacillati</taxon>
        <taxon>Actinomycetota</taxon>
        <taxon>Actinomycetes</taxon>
        <taxon>Micromonosporales</taxon>
        <taxon>Micromonosporaceae</taxon>
        <taxon>Paractinoplanes</taxon>
    </lineage>
</organism>
<comment type="caution">
    <text evidence="2">The sequence shown here is derived from an EMBL/GenBank/DDBJ whole genome shotgun (WGS) entry which is preliminary data.</text>
</comment>
<evidence type="ECO:0000313" key="2">
    <source>
        <dbReference type="EMBL" id="GIE03520.1"/>
    </source>
</evidence>
<keyword evidence="3" id="KW-1185">Reference proteome</keyword>
<evidence type="ECO:0000256" key="1">
    <source>
        <dbReference type="SAM" id="MobiDB-lite"/>
    </source>
</evidence>
<evidence type="ECO:0000313" key="3">
    <source>
        <dbReference type="Proteomes" id="UP000637628"/>
    </source>
</evidence>
<gene>
    <name evidence="2" type="ORF">Adu01nite_48700</name>
</gene>
<feature type="compositionally biased region" description="Low complexity" evidence="1">
    <location>
        <begin position="134"/>
        <end position="152"/>
    </location>
</feature>
<proteinExistence type="predicted"/>
<dbReference type="EMBL" id="BOML01000038">
    <property type="protein sequence ID" value="GIE03520.1"/>
    <property type="molecule type" value="Genomic_DNA"/>
</dbReference>
<protein>
    <submittedName>
        <fullName evidence="2">Uncharacterized protein</fullName>
    </submittedName>
</protein>
<dbReference type="Proteomes" id="UP000637628">
    <property type="component" value="Unassembled WGS sequence"/>
</dbReference>
<accession>A0ABQ3Z170</accession>
<feature type="compositionally biased region" description="Low complexity" evidence="1">
    <location>
        <begin position="20"/>
        <end position="33"/>
    </location>
</feature>
<feature type="compositionally biased region" description="Gly residues" evidence="1">
    <location>
        <begin position="103"/>
        <end position="113"/>
    </location>
</feature>